<dbReference type="PANTHER" id="PTHR47154:SF2">
    <property type="entry name" value="G-PROTEIN COUPLED RECEPTOR MTH-RELATED"/>
    <property type="match status" value="1"/>
</dbReference>
<dbReference type="Gene3D" id="1.20.1070.10">
    <property type="entry name" value="Rhodopsin 7-helix transmembrane proteins"/>
    <property type="match status" value="1"/>
</dbReference>
<dbReference type="CDD" id="cd15039">
    <property type="entry name" value="7tmB3_Methuselah-like"/>
    <property type="match status" value="1"/>
</dbReference>
<protein>
    <recommendedName>
        <fullName evidence="11">G-protein coupled receptors family 2 profile 2 domain-containing protein</fullName>
    </recommendedName>
</protein>
<accession>A0A182QW48</accession>
<feature type="domain" description="G-protein coupled receptors family 2 profile 2" evidence="11">
    <location>
        <begin position="218"/>
        <end position="480"/>
    </location>
</feature>
<proteinExistence type="inferred from homology"/>
<reference evidence="12" key="2">
    <citation type="submission" date="2020-05" db="UniProtKB">
        <authorList>
            <consortium name="EnsemblMetazoa"/>
        </authorList>
    </citation>
    <scope>IDENTIFICATION</scope>
    <source>
        <strain evidence="12">FAR1</strain>
    </source>
</reference>
<feature type="transmembrane region" description="Helical" evidence="10">
    <location>
        <begin position="255"/>
        <end position="276"/>
    </location>
</feature>
<comment type="similarity">
    <text evidence="2">Belongs to the G-protein coupled receptor 2 family. Mth subfamily.</text>
</comment>
<keyword evidence="7 10" id="KW-0472">Membrane</keyword>
<evidence type="ECO:0000256" key="3">
    <source>
        <dbReference type="ARBA" id="ARBA00022475"/>
    </source>
</evidence>
<evidence type="ECO:0000256" key="9">
    <source>
        <dbReference type="ARBA" id="ARBA00023224"/>
    </source>
</evidence>
<dbReference type="STRING" id="69004.A0A182QW48"/>
<dbReference type="InterPro" id="IPR051384">
    <property type="entry name" value="Mth_GPCR"/>
</dbReference>
<comment type="subcellular location">
    <subcellularLocation>
        <location evidence="1">Cell membrane</location>
        <topology evidence="1">Multi-pass membrane protein</topology>
    </subcellularLocation>
</comment>
<dbReference type="InterPro" id="IPR036272">
    <property type="entry name" value="Methuselah_N_sf"/>
</dbReference>
<dbReference type="AlphaFoldDB" id="A0A182QW48"/>
<dbReference type="PANTHER" id="PTHR47154">
    <property type="entry name" value="G-PROTEIN COUPLED RECEPTOR MTH-RELATED"/>
    <property type="match status" value="1"/>
</dbReference>
<sequence>MDLTVSLRGASYRRAIRHRRCRVTLARRWSWHAGIGIVLLCYGAQLHTIDHANATTTPLCPVAESVDISNGTRNEDGSIELDGIRYEQKHYFTDEDNAVRGCVCLVRQCLHICCEDSAPPGQPCPSPTLNVNFSMTQDGSVHDTRNLMNDPQYYMLYWKPKCIGHFLTLYGNEFSLLPDGVLAYGPSLYNYRHYCLNADEFEPLALAGYCETVDALAMHRMYSIGILVSLPFLVVTFVVYALLPEMQNIPGKSLMCYVACLTVAYLLIALMRFNVYSYRSVWCFTTGYLVYAALLASFFWLNVMAFDIFWTFGGSRGRSSERRKFLYYSLYAWGVPLLLVGFVALVDNTEFIHESMRPQIGLDRCFVSEERLVGFLYMYMPLLVLVGANVIFFAVTAIRIFRMEQATASALSGDSRRHTKYEKDRYRFSLYLRLFVIMGVTWTMEIITWAVGGSTNLIYAVDICNCLTGIFIFVLFVWKQKVKELLLKRFGIHRATPGRHDQHTNSTISATRSTDLKHSMANIAETRLTDMTNGN</sequence>
<evidence type="ECO:0000256" key="4">
    <source>
        <dbReference type="ARBA" id="ARBA00022692"/>
    </source>
</evidence>
<dbReference type="Pfam" id="PF00002">
    <property type="entry name" value="7tm_2"/>
    <property type="match status" value="1"/>
</dbReference>
<dbReference type="Proteomes" id="UP000075886">
    <property type="component" value="Unassembled WGS sequence"/>
</dbReference>
<name>A0A182QW48_9DIPT</name>
<keyword evidence="6" id="KW-0297">G-protein coupled receptor</keyword>
<dbReference type="PROSITE" id="PS50261">
    <property type="entry name" value="G_PROTEIN_RECEP_F2_4"/>
    <property type="match status" value="1"/>
</dbReference>
<keyword evidence="5 10" id="KW-1133">Transmembrane helix</keyword>
<evidence type="ECO:0000256" key="6">
    <source>
        <dbReference type="ARBA" id="ARBA00023040"/>
    </source>
</evidence>
<evidence type="ECO:0000256" key="7">
    <source>
        <dbReference type="ARBA" id="ARBA00023136"/>
    </source>
</evidence>
<keyword evidence="13" id="KW-1185">Reference proteome</keyword>
<dbReference type="SUPFAM" id="SSF63877">
    <property type="entry name" value="Methuselah ectodomain"/>
    <property type="match status" value="1"/>
</dbReference>
<feature type="transmembrane region" description="Helical" evidence="10">
    <location>
        <begin position="325"/>
        <end position="346"/>
    </location>
</feature>
<dbReference type="InterPro" id="IPR000832">
    <property type="entry name" value="GPCR_2_secretin-like"/>
</dbReference>
<evidence type="ECO:0000259" key="11">
    <source>
        <dbReference type="PROSITE" id="PS50261"/>
    </source>
</evidence>
<dbReference type="GO" id="GO:0007166">
    <property type="term" value="P:cell surface receptor signaling pathway"/>
    <property type="evidence" value="ECO:0007669"/>
    <property type="project" value="InterPro"/>
</dbReference>
<evidence type="ECO:0000256" key="2">
    <source>
        <dbReference type="ARBA" id="ARBA00008979"/>
    </source>
</evidence>
<keyword evidence="4 10" id="KW-0812">Transmembrane</keyword>
<feature type="transmembrane region" description="Helical" evidence="10">
    <location>
        <begin position="457"/>
        <end position="478"/>
    </location>
</feature>
<evidence type="ECO:0000313" key="13">
    <source>
        <dbReference type="Proteomes" id="UP000075886"/>
    </source>
</evidence>
<feature type="transmembrane region" description="Helical" evidence="10">
    <location>
        <begin position="430"/>
        <end position="451"/>
    </location>
</feature>
<dbReference type="VEuPathDB" id="VectorBase:AFAF018060"/>
<feature type="transmembrane region" description="Helical" evidence="10">
    <location>
        <begin position="288"/>
        <end position="313"/>
    </location>
</feature>
<dbReference type="GO" id="GO:0008528">
    <property type="term" value="F:G protein-coupled peptide receptor activity"/>
    <property type="evidence" value="ECO:0007669"/>
    <property type="project" value="TreeGrafter"/>
</dbReference>
<dbReference type="GO" id="GO:0005886">
    <property type="term" value="C:plasma membrane"/>
    <property type="evidence" value="ECO:0007669"/>
    <property type="project" value="UniProtKB-SubCell"/>
</dbReference>
<evidence type="ECO:0000256" key="8">
    <source>
        <dbReference type="ARBA" id="ARBA00023170"/>
    </source>
</evidence>
<evidence type="ECO:0000313" key="12">
    <source>
        <dbReference type="EnsemblMetazoa" id="AFAF018060-PA"/>
    </source>
</evidence>
<reference evidence="13" key="1">
    <citation type="submission" date="2014-01" db="EMBL/GenBank/DDBJ databases">
        <title>The Genome Sequence of Anopheles farauti FAR1 (V2).</title>
        <authorList>
            <consortium name="The Broad Institute Genomics Platform"/>
            <person name="Neafsey D.E."/>
            <person name="Besansky N."/>
            <person name="Howell P."/>
            <person name="Walton C."/>
            <person name="Young S.K."/>
            <person name="Zeng Q."/>
            <person name="Gargeya S."/>
            <person name="Fitzgerald M."/>
            <person name="Haas B."/>
            <person name="Abouelleil A."/>
            <person name="Allen A.W."/>
            <person name="Alvarado L."/>
            <person name="Arachchi H.M."/>
            <person name="Berlin A.M."/>
            <person name="Chapman S.B."/>
            <person name="Gainer-Dewar J."/>
            <person name="Goldberg J."/>
            <person name="Griggs A."/>
            <person name="Gujja S."/>
            <person name="Hansen M."/>
            <person name="Howarth C."/>
            <person name="Imamovic A."/>
            <person name="Ireland A."/>
            <person name="Larimer J."/>
            <person name="McCowan C."/>
            <person name="Murphy C."/>
            <person name="Pearson M."/>
            <person name="Poon T.W."/>
            <person name="Priest M."/>
            <person name="Roberts A."/>
            <person name="Saif S."/>
            <person name="Shea T."/>
            <person name="Sisk P."/>
            <person name="Sykes S."/>
            <person name="Wortman J."/>
            <person name="Nusbaum C."/>
            <person name="Birren B."/>
        </authorList>
    </citation>
    <scope>NUCLEOTIDE SEQUENCE [LARGE SCALE GENOMIC DNA]</scope>
    <source>
        <strain evidence="13">FAR1</strain>
    </source>
</reference>
<feature type="transmembrane region" description="Helical" evidence="10">
    <location>
        <begin position="376"/>
        <end position="401"/>
    </location>
</feature>
<feature type="transmembrane region" description="Helical" evidence="10">
    <location>
        <begin position="221"/>
        <end position="243"/>
    </location>
</feature>
<keyword evidence="9" id="KW-0807">Transducer</keyword>
<dbReference type="InterPro" id="IPR017981">
    <property type="entry name" value="GPCR_2-like_7TM"/>
</dbReference>
<keyword evidence="3" id="KW-1003">Cell membrane</keyword>
<keyword evidence="8" id="KW-0675">Receptor</keyword>
<evidence type="ECO:0000256" key="5">
    <source>
        <dbReference type="ARBA" id="ARBA00022989"/>
    </source>
</evidence>
<organism evidence="12 13">
    <name type="scientific">Anopheles farauti</name>
    <dbReference type="NCBI Taxonomy" id="69004"/>
    <lineage>
        <taxon>Eukaryota</taxon>
        <taxon>Metazoa</taxon>
        <taxon>Ecdysozoa</taxon>
        <taxon>Arthropoda</taxon>
        <taxon>Hexapoda</taxon>
        <taxon>Insecta</taxon>
        <taxon>Pterygota</taxon>
        <taxon>Neoptera</taxon>
        <taxon>Endopterygota</taxon>
        <taxon>Diptera</taxon>
        <taxon>Nematocera</taxon>
        <taxon>Culicoidea</taxon>
        <taxon>Culicidae</taxon>
        <taxon>Anophelinae</taxon>
        <taxon>Anopheles</taxon>
    </lineage>
</organism>
<dbReference type="EnsemblMetazoa" id="AFAF018060-RA">
    <property type="protein sequence ID" value="AFAF018060-PA"/>
    <property type="gene ID" value="AFAF018060"/>
</dbReference>
<evidence type="ECO:0000256" key="10">
    <source>
        <dbReference type="SAM" id="Phobius"/>
    </source>
</evidence>
<dbReference type="EMBL" id="AXCN02000556">
    <property type="status" value="NOT_ANNOTATED_CDS"/>
    <property type="molecule type" value="Genomic_DNA"/>
</dbReference>
<evidence type="ECO:0000256" key="1">
    <source>
        <dbReference type="ARBA" id="ARBA00004651"/>
    </source>
</evidence>